<evidence type="ECO:0000256" key="4">
    <source>
        <dbReference type="SAM" id="MobiDB-lite"/>
    </source>
</evidence>
<dbReference type="InterPro" id="IPR045180">
    <property type="entry name" value="La_dom_prot"/>
</dbReference>
<feature type="compositionally biased region" description="Pro residues" evidence="4">
    <location>
        <begin position="450"/>
        <end position="459"/>
    </location>
</feature>
<feature type="region of interest" description="Disordered" evidence="4">
    <location>
        <begin position="60"/>
        <end position="85"/>
    </location>
</feature>
<feature type="region of interest" description="Disordered" evidence="4">
    <location>
        <begin position="383"/>
        <end position="474"/>
    </location>
</feature>
<dbReference type="CDD" id="cd12706">
    <property type="entry name" value="RRM_LARP5"/>
    <property type="match status" value="1"/>
</dbReference>
<accession>A0A8D0G6Z1</accession>
<sequence length="670" mass="74748">MTSDQDTKVVAEPQVQQVQEVKDSSHLESAKVSELNPNAKVWGNHMLHLEASGATDGNVNKTWEEIPDHPPDSCKEGGNESLQPEGQEDLREVLKKTLEFCLSRENLASDMYLISQMDSDQYVPIMTVANLDHVKKLSTDMDLIVEVLRSLPLVQVDEKGEKVRPNQNRCIVILREVPESTPIEEVETLFKGDHLPKFINCEFAYNDNWFITFESEADAQQAYRYLREEVKTFQGKPIKARIKAKAIAINTFLPKNGYRPLDMNLYTQQRYTTSFYLPPVYSPQQQFPLYSLITPQTWSTAHSYLDPSLVTPFPNTGFINGFTSPTFKPAASPLTSLRQYPPRNRNPSKSHLRHTIPTTERGPGLLDSPTIFNFSADRLINGVRSPQARQPGQNRTRIQNTSSYTKRDIGTGRVEQTSIDSSPGLGRGRKNSYGYRKKREDKFTRGQTQSPPPPKPPSPSFELGLSSFPPLPGAAGNLKTEDLFENRLSSVVIGTSKERNLNVDASTNTIPSGIPREPSLPVSSALPGTLERSSSPSQSPEDSKVMDKQQRDPPSSERLSSTLSTACKSVQVNGAAIELRKPSYAEICQRTTKDPPPLQPQKEQKPNTVGCGKDERKPTETIEKNREPPPAKSNSGQPKDQRRQSGRRSPPPAIGKRLNKEQSTPPKSPQ</sequence>
<evidence type="ECO:0000256" key="3">
    <source>
        <dbReference type="PROSITE-ProRule" id="PRU00332"/>
    </source>
</evidence>
<dbReference type="GeneTree" id="ENSGT00940000157755"/>
<dbReference type="GO" id="GO:0045727">
    <property type="term" value="P:positive regulation of translation"/>
    <property type="evidence" value="ECO:0007669"/>
    <property type="project" value="TreeGrafter"/>
</dbReference>
<name>A0A8D0G6Z1_SPHPU</name>
<dbReference type="OMA" id="RMQNTTT"/>
<dbReference type="InterPro" id="IPR058699">
    <property type="entry name" value="RRM_LARP4/4B"/>
</dbReference>
<dbReference type="SUPFAM" id="SSF46785">
    <property type="entry name" value="Winged helix' DNA-binding domain"/>
    <property type="match status" value="1"/>
</dbReference>
<feature type="domain" description="HTH La-type RNA-binding" evidence="5">
    <location>
        <begin position="84"/>
        <end position="173"/>
    </location>
</feature>
<feature type="region of interest" description="Disordered" evidence="4">
    <location>
        <begin position="330"/>
        <end position="370"/>
    </location>
</feature>
<keyword evidence="2 3" id="KW-0694">RNA-binding</keyword>
<keyword evidence="1" id="KW-0597">Phosphoprotein</keyword>
<dbReference type="InterPro" id="IPR036388">
    <property type="entry name" value="WH-like_DNA-bd_sf"/>
</dbReference>
<dbReference type="InterPro" id="IPR035979">
    <property type="entry name" value="RBD_domain_sf"/>
</dbReference>
<reference evidence="6" key="2">
    <citation type="submission" date="2025-09" db="UniProtKB">
        <authorList>
            <consortium name="Ensembl"/>
        </authorList>
    </citation>
    <scope>IDENTIFICATION</scope>
</reference>
<evidence type="ECO:0000313" key="6">
    <source>
        <dbReference type="Ensembl" id="ENSSPUP00000002779.1"/>
    </source>
</evidence>
<dbReference type="PANTHER" id="PTHR22792">
    <property type="entry name" value="LUPUS LA PROTEIN-RELATED"/>
    <property type="match status" value="1"/>
</dbReference>
<feature type="compositionally biased region" description="Polar residues" evidence="4">
    <location>
        <begin position="387"/>
        <end position="404"/>
    </location>
</feature>
<dbReference type="PANTHER" id="PTHR22792:SF43">
    <property type="entry name" value="LA-RELATED PROTEIN 4B"/>
    <property type="match status" value="1"/>
</dbReference>
<dbReference type="GO" id="GO:0003730">
    <property type="term" value="F:mRNA 3'-UTR binding"/>
    <property type="evidence" value="ECO:0007669"/>
    <property type="project" value="TreeGrafter"/>
</dbReference>
<dbReference type="InterPro" id="IPR036390">
    <property type="entry name" value="WH_DNA-bd_sf"/>
</dbReference>
<evidence type="ECO:0000313" key="7">
    <source>
        <dbReference type="Proteomes" id="UP000694392"/>
    </source>
</evidence>
<dbReference type="InterPro" id="IPR034900">
    <property type="entry name" value="LARP4B_RRM"/>
</dbReference>
<dbReference type="PROSITE" id="PS50961">
    <property type="entry name" value="HTH_LA"/>
    <property type="match status" value="1"/>
</dbReference>
<feature type="compositionally biased region" description="Polar residues" evidence="4">
    <location>
        <begin position="557"/>
        <end position="572"/>
    </location>
</feature>
<dbReference type="AlphaFoldDB" id="A0A8D0G6Z1"/>
<evidence type="ECO:0000259" key="5">
    <source>
        <dbReference type="PROSITE" id="PS50961"/>
    </source>
</evidence>
<dbReference type="SMART" id="SM00715">
    <property type="entry name" value="LA"/>
    <property type="match status" value="1"/>
</dbReference>
<dbReference type="Proteomes" id="UP000694392">
    <property type="component" value="Unplaced"/>
</dbReference>
<feature type="compositionally biased region" description="Basic and acidic residues" evidence="4">
    <location>
        <begin position="541"/>
        <end position="555"/>
    </location>
</feature>
<proteinExistence type="predicted"/>
<organism evidence="6 7">
    <name type="scientific">Sphenodon punctatus</name>
    <name type="common">Tuatara</name>
    <name type="synonym">Hatteria punctata</name>
    <dbReference type="NCBI Taxonomy" id="8508"/>
    <lineage>
        <taxon>Eukaryota</taxon>
        <taxon>Metazoa</taxon>
        <taxon>Chordata</taxon>
        <taxon>Craniata</taxon>
        <taxon>Vertebrata</taxon>
        <taxon>Euteleostomi</taxon>
        <taxon>Lepidosauria</taxon>
        <taxon>Sphenodontia</taxon>
        <taxon>Sphenodontidae</taxon>
        <taxon>Sphenodon</taxon>
    </lineage>
</organism>
<dbReference type="Pfam" id="PF26088">
    <property type="entry name" value="RRM_LARP4"/>
    <property type="match status" value="1"/>
</dbReference>
<dbReference type="InterPro" id="IPR006630">
    <property type="entry name" value="La_HTH"/>
</dbReference>
<feature type="compositionally biased region" description="Basic and acidic residues" evidence="4">
    <location>
        <begin position="62"/>
        <end position="78"/>
    </location>
</feature>
<keyword evidence="7" id="KW-1185">Reference proteome</keyword>
<reference evidence="6" key="1">
    <citation type="submission" date="2025-08" db="UniProtKB">
        <authorList>
            <consortium name="Ensembl"/>
        </authorList>
    </citation>
    <scope>IDENTIFICATION</scope>
</reference>
<dbReference type="SUPFAM" id="SSF54928">
    <property type="entry name" value="RNA-binding domain, RBD"/>
    <property type="match status" value="1"/>
</dbReference>
<evidence type="ECO:0000256" key="2">
    <source>
        <dbReference type="ARBA" id="ARBA00022884"/>
    </source>
</evidence>
<feature type="compositionally biased region" description="Polar residues" evidence="4">
    <location>
        <begin position="661"/>
        <end position="670"/>
    </location>
</feature>
<dbReference type="Pfam" id="PF05383">
    <property type="entry name" value="La"/>
    <property type="match status" value="1"/>
</dbReference>
<feature type="compositionally biased region" description="Basic and acidic residues" evidence="4">
    <location>
        <begin position="612"/>
        <end position="629"/>
    </location>
</feature>
<dbReference type="Ensembl" id="ENSSPUT00000002942.1">
    <property type="protein sequence ID" value="ENSSPUP00000002779.1"/>
    <property type="gene ID" value="ENSSPUG00000002102.1"/>
</dbReference>
<evidence type="ECO:0000256" key="1">
    <source>
        <dbReference type="ARBA" id="ARBA00022553"/>
    </source>
</evidence>
<feature type="compositionally biased region" description="Basic residues" evidence="4">
    <location>
        <begin position="427"/>
        <end position="437"/>
    </location>
</feature>
<dbReference type="Gene3D" id="1.10.10.10">
    <property type="entry name" value="Winged helix-like DNA-binding domain superfamily/Winged helix DNA-binding domain"/>
    <property type="match status" value="1"/>
</dbReference>
<dbReference type="CDD" id="cd08036">
    <property type="entry name" value="LARP_5"/>
    <property type="match status" value="1"/>
</dbReference>
<dbReference type="GO" id="GO:0010494">
    <property type="term" value="C:cytoplasmic stress granule"/>
    <property type="evidence" value="ECO:0007669"/>
    <property type="project" value="TreeGrafter"/>
</dbReference>
<protein>
    <recommendedName>
        <fullName evidence="5">HTH La-type RNA-binding domain-containing protein</fullName>
    </recommendedName>
</protein>
<dbReference type="GO" id="GO:0005829">
    <property type="term" value="C:cytosol"/>
    <property type="evidence" value="ECO:0007669"/>
    <property type="project" value="TreeGrafter"/>
</dbReference>
<feature type="region of interest" description="Disordered" evidence="4">
    <location>
        <begin position="503"/>
        <end position="670"/>
    </location>
</feature>